<dbReference type="InterPro" id="IPR012340">
    <property type="entry name" value="NA-bd_OB-fold"/>
</dbReference>
<feature type="compositionally biased region" description="Polar residues" evidence="4">
    <location>
        <begin position="104"/>
        <end position="114"/>
    </location>
</feature>
<sequence length="138" mass="15259">MNSVQLVGRLTRDPEVRYTEGGSSIARFALAVDRRFKGENGPTADFPNCVAFGKTAEFIEKYFHKGMRMGCQGRIQTGSYTNNDGQKVYTTDVVVENCEFVESKGSQQQAQDNSGFGPVGDDGFQNIPDDIDEELPFN</sequence>
<dbReference type="InterPro" id="IPR000424">
    <property type="entry name" value="Primosome_PriB/ssb"/>
</dbReference>
<dbReference type="InterPro" id="IPR011344">
    <property type="entry name" value="ssDNA-bd"/>
</dbReference>
<proteinExistence type="inferred from homology"/>
<dbReference type="PROSITE" id="PS50935">
    <property type="entry name" value="SSB"/>
    <property type="match status" value="1"/>
</dbReference>
<feature type="region of interest" description="Disordered" evidence="4">
    <location>
        <begin position="102"/>
        <end position="138"/>
    </location>
</feature>
<gene>
    <name evidence="5" type="ORF">OCV65_10625</name>
</gene>
<dbReference type="Proteomes" id="UP001207605">
    <property type="component" value="Unassembled WGS sequence"/>
</dbReference>
<dbReference type="CDD" id="cd04496">
    <property type="entry name" value="SSB_OBF"/>
    <property type="match status" value="1"/>
</dbReference>
<dbReference type="PIRSF" id="PIRSF002070">
    <property type="entry name" value="SSB"/>
    <property type="match status" value="1"/>
</dbReference>
<dbReference type="GO" id="GO:0003677">
    <property type="term" value="F:DNA binding"/>
    <property type="evidence" value="ECO:0007669"/>
    <property type="project" value="UniProtKB-KW"/>
</dbReference>
<evidence type="ECO:0000313" key="5">
    <source>
        <dbReference type="EMBL" id="MCU6700682.1"/>
    </source>
</evidence>
<dbReference type="PANTHER" id="PTHR10302:SF27">
    <property type="entry name" value="SINGLE-STRANDED DNA-BINDING PROTEIN"/>
    <property type="match status" value="1"/>
</dbReference>
<accession>A0ABT2S7V8</accession>
<evidence type="ECO:0000256" key="1">
    <source>
        <dbReference type="ARBA" id="ARBA00023125"/>
    </source>
</evidence>
<evidence type="ECO:0000256" key="3">
    <source>
        <dbReference type="PIRNR" id="PIRNR002070"/>
    </source>
</evidence>
<name>A0ABT2S7V8_9FIRM</name>
<evidence type="ECO:0000313" key="6">
    <source>
        <dbReference type="Proteomes" id="UP001207605"/>
    </source>
</evidence>
<organism evidence="5 6">
    <name type="scientific">Dorea ammoniilytica</name>
    <dbReference type="NCBI Taxonomy" id="2981788"/>
    <lineage>
        <taxon>Bacteria</taxon>
        <taxon>Bacillati</taxon>
        <taxon>Bacillota</taxon>
        <taxon>Clostridia</taxon>
        <taxon>Lachnospirales</taxon>
        <taxon>Lachnospiraceae</taxon>
        <taxon>Dorea</taxon>
    </lineage>
</organism>
<dbReference type="EMBL" id="JAOQJV010000016">
    <property type="protein sequence ID" value="MCU6700682.1"/>
    <property type="molecule type" value="Genomic_DNA"/>
</dbReference>
<comment type="subunit">
    <text evidence="2">Homotetramer.</text>
</comment>
<dbReference type="SUPFAM" id="SSF50249">
    <property type="entry name" value="Nucleic acid-binding proteins"/>
    <property type="match status" value="1"/>
</dbReference>
<dbReference type="Pfam" id="PF00436">
    <property type="entry name" value="SSB"/>
    <property type="match status" value="1"/>
</dbReference>
<dbReference type="RefSeq" id="WP_262582027.1">
    <property type="nucleotide sequence ID" value="NZ_JAOQJV010000016.1"/>
</dbReference>
<feature type="compositionally biased region" description="Acidic residues" evidence="4">
    <location>
        <begin position="129"/>
        <end position="138"/>
    </location>
</feature>
<dbReference type="HAMAP" id="MF_00984">
    <property type="entry name" value="SSB"/>
    <property type="match status" value="1"/>
</dbReference>
<comment type="caution">
    <text evidence="5">The sequence shown here is derived from an EMBL/GenBank/DDBJ whole genome shotgun (WGS) entry which is preliminary data.</text>
</comment>
<protein>
    <recommendedName>
        <fullName evidence="2 3">Single-stranded DNA-binding protein</fullName>
        <shortName evidence="2">SSB</shortName>
    </recommendedName>
</protein>
<dbReference type="PANTHER" id="PTHR10302">
    <property type="entry name" value="SINGLE-STRANDED DNA-BINDING PROTEIN"/>
    <property type="match status" value="1"/>
</dbReference>
<dbReference type="Gene3D" id="2.40.50.140">
    <property type="entry name" value="Nucleic acid-binding proteins"/>
    <property type="match status" value="1"/>
</dbReference>
<comment type="caution">
    <text evidence="2">Lacks conserved residue(s) required for the propagation of feature annotation.</text>
</comment>
<keyword evidence="6" id="KW-1185">Reference proteome</keyword>
<dbReference type="NCBIfam" id="TIGR00621">
    <property type="entry name" value="ssb"/>
    <property type="match status" value="1"/>
</dbReference>
<reference evidence="5 6" key="1">
    <citation type="journal article" date="2021" name="ISME Commun">
        <title>Automated analysis of genomic sequences facilitates high-throughput and comprehensive description of bacteria.</title>
        <authorList>
            <person name="Hitch T.C.A."/>
        </authorList>
    </citation>
    <scope>NUCLEOTIDE SEQUENCE [LARGE SCALE GENOMIC DNA]</scope>
    <source>
        <strain evidence="5 6">Sanger_02</strain>
    </source>
</reference>
<evidence type="ECO:0000256" key="2">
    <source>
        <dbReference type="HAMAP-Rule" id="MF_00984"/>
    </source>
</evidence>
<evidence type="ECO:0000256" key="4">
    <source>
        <dbReference type="SAM" id="MobiDB-lite"/>
    </source>
</evidence>
<keyword evidence="1 2" id="KW-0238">DNA-binding</keyword>